<proteinExistence type="predicted"/>
<dbReference type="Proteomes" id="UP000054532">
    <property type="component" value="Unassembled WGS sequence"/>
</dbReference>
<name>W2MY73_PHYNI</name>
<dbReference type="EMBL" id="KI694119">
    <property type="protein sequence ID" value="ETM41347.1"/>
    <property type="molecule type" value="Genomic_DNA"/>
</dbReference>
<accession>W2MY73</accession>
<organism evidence="1">
    <name type="scientific">Phytophthora nicotianae</name>
    <name type="common">Potato buckeye rot agent</name>
    <name type="synonym">Phytophthora parasitica</name>
    <dbReference type="NCBI Taxonomy" id="4792"/>
    <lineage>
        <taxon>Eukaryota</taxon>
        <taxon>Sar</taxon>
        <taxon>Stramenopiles</taxon>
        <taxon>Oomycota</taxon>
        <taxon>Peronosporomycetes</taxon>
        <taxon>Peronosporales</taxon>
        <taxon>Peronosporaceae</taxon>
        <taxon>Phytophthora</taxon>
    </lineage>
</organism>
<protein>
    <submittedName>
        <fullName evidence="1">Uncharacterized protein</fullName>
    </submittedName>
</protein>
<reference evidence="1" key="1">
    <citation type="submission" date="2013-11" db="EMBL/GenBank/DDBJ databases">
        <title>The Genome Sequence of Phytophthora parasitica IAC_01/95.</title>
        <authorList>
            <consortium name="The Broad Institute Genomics Platform"/>
            <person name="Russ C."/>
            <person name="Tyler B."/>
            <person name="Panabieres F."/>
            <person name="Shan W."/>
            <person name="Tripathy S."/>
            <person name="Grunwald N."/>
            <person name="Machado M."/>
            <person name="Johnson C.S."/>
            <person name="Arredondo F."/>
            <person name="Hong C."/>
            <person name="Coffey M."/>
            <person name="Young S.K."/>
            <person name="Zeng Q."/>
            <person name="Gargeya S."/>
            <person name="Fitzgerald M."/>
            <person name="Abouelleil A."/>
            <person name="Alvarado L."/>
            <person name="Chapman S.B."/>
            <person name="Gainer-Dewar J."/>
            <person name="Goldberg J."/>
            <person name="Griggs A."/>
            <person name="Gujja S."/>
            <person name="Hansen M."/>
            <person name="Howarth C."/>
            <person name="Imamovic A."/>
            <person name="Ireland A."/>
            <person name="Larimer J."/>
            <person name="McCowan C."/>
            <person name="Murphy C."/>
            <person name="Pearson M."/>
            <person name="Poon T.W."/>
            <person name="Priest M."/>
            <person name="Roberts A."/>
            <person name="Saif S."/>
            <person name="Shea T."/>
            <person name="Sykes S."/>
            <person name="Wortman J."/>
            <person name="Nusbaum C."/>
            <person name="Birren B."/>
        </authorList>
    </citation>
    <scope>NUCLEOTIDE SEQUENCE [LARGE SCALE GENOMIC DNA]</scope>
    <source>
        <strain evidence="1">IAC_01/95</strain>
    </source>
</reference>
<dbReference type="AlphaFoldDB" id="W2MY73"/>
<gene>
    <name evidence="1" type="ORF">L914_12870</name>
</gene>
<evidence type="ECO:0000313" key="1">
    <source>
        <dbReference type="EMBL" id="ETM41347.1"/>
    </source>
</evidence>
<sequence length="51" mass="5817">MPRNPDTMTAARQPYTQRERRFTVDELGQIIALSNTRVGTISSFHVSQQLP</sequence>